<accession>A0A915HGU3</accession>
<keyword evidence="3" id="KW-1185">Reference proteome</keyword>
<dbReference type="InterPro" id="IPR046460">
    <property type="entry name" value="UNC80_C"/>
</dbReference>
<evidence type="ECO:0000313" key="3">
    <source>
        <dbReference type="Proteomes" id="UP000887565"/>
    </source>
</evidence>
<dbReference type="Pfam" id="PF20262">
    <property type="entry name" value="UNC80_C"/>
    <property type="match status" value="1"/>
</dbReference>
<proteinExistence type="predicted"/>
<dbReference type="AlphaFoldDB" id="A0A915HGU3"/>
<dbReference type="Proteomes" id="UP000887565">
    <property type="component" value="Unplaced"/>
</dbReference>
<feature type="region of interest" description="Disordered" evidence="1">
    <location>
        <begin position="30"/>
        <end position="51"/>
    </location>
</feature>
<name>A0A915HGU3_ROMCU</name>
<dbReference type="WBParaSite" id="nRc.2.0.1.t00845-RA">
    <property type="protein sequence ID" value="nRc.2.0.1.t00845-RA"/>
    <property type="gene ID" value="nRc.2.0.1.g00845"/>
</dbReference>
<evidence type="ECO:0000256" key="1">
    <source>
        <dbReference type="SAM" id="MobiDB-lite"/>
    </source>
</evidence>
<evidence type="ECO:0000313" key="4">
    <source>
        <dbReference type="WBParaSite" id="nRc.2.0.1.t00845-RA"/>
    </source>
</evidence>
<reference evidence="4" key="1">
    <citation type="submission" date="2022-11" db="UniProtKB">
        <authorList>
            <consortium name="WormBaseParasite"/>
        </authorList>
    </citation>
    <scope>IDENTIFICATION</scope>
</reference>
<evidence type="ECO:0000259" key="2">
    <source>
        <dbReference type="Pfam" id="PF20262"/>
    </source>
</evidence>
<protein>
    <submittedName>
        <fullName evidence="4">Protein UNC80 C-terminal domain-containing protein</fullName>
    </submittedName>
</protein>
<sequence length="109" mass="12279">MDLAGGVSRMKSTVCESPQVFEREETIIVRTDTSKPPKSPAPITEATEGMDMQRDVFRRPRDALLSLSAVFFKSAIARIKELSKSVTEHTKTQDMIDQKSYIVSIHQNH</sequence>
<organism evidence="3 4">
    <name type="scientific">Romanomermis culicivorax</name>
    <name type="common">Nematode worm</name>
    <dbReference type="NCBI Taxonomy" id="13658"/>
    <lineage>
        <taxon>Eukaryota</taxon>
        <taxon>Metazoa</taxon>
        <taxon>Ecdysozoa</taxon>
        <taxon>Nematoda</taxon>
        <taxon>Enoplea</taxon>
        <taxon>Dorylaimia</taxon>
        <taxon>Mermithida</taxon>
        <taxon>Mermithoidea</taxon>
        <taxon>Mermithidae</taxon>
        <taxon>Romanomermis</taxon>
    </lineage>
</organism>
<feature type="domain" description="Protein UNC80 C-terminal" evidence="2">
    <location>
        <begin position="47"/>
        <end position="101"/>
    </location>
</feature>